<dbReference type="EMBL" id="CH940655">
    <property type="protein sequence ID" value="EDW66394.2"/>
    <property type="molecule type" value="Genomic_DNA"/>
</dbReference>
<dbReference type="Proteomes" id="UP000008792">
    <property type="component" value="Unassembled WGS sequence"/>
</dbReference>
<feature type="region of interest" description="Disordered" evidence="1">
    <location>
        <begin position="164"/>
        <end position="241"/>
    </location>
</feature>
<gene>
    <name evidence="2" type="primary">Dvir\GJ16004</name>
    <name evidence="2" type="ORF">Dvir_GJ16004</name>
</gene>
<feature type="compositionally biased region" description="Basic and acidic residues" evidence="1">
    <location>
        <begin position="231"/>
        <end position="241"/>
    </location>
</feature>
<evidence type="ECO:0000313" key="3">
    <source>
        <dbReference type="Proteomes" id="UP000008792"/>
    </source>
</evidence>
<dbReference type="HOGENOM" id="CLU_1215898_0_0_1"/>
<evidence type="ECO:0000256" key="1">
    <source>
        <dbReference type="SAM" id="MobiDB-lite"/>
    </source>
</evidence>
<dbReference type="KEGG" id="dvi:6634542"/>
<dbReference type="InParanoid" id="B4MAY5"/>
<dbReference type="AlphaFoldDB" id="B4MAY5"/>
<proteinExistence type="predicted"/>
<dbReference type="OrthoDB" id="7872725at2759"/>
<sequence>MLLQLILAPIWQPMKDQLSLFRALATGGRIPGTNLVLMPVPGGRCRFGLIEHIMMALAGAWLVFRVICCELAIEDRQPPPVRRQRKNAYNVRQTEAETNTACSTDANHIMMVQQQKEPMPETDPLLETEEMFYWGCQRLRRHQPILKFTRTQLDKLLRLERNAEDYDDNDDDDDDDDDYEEANGNDDNDNGDPGDNKSENLNSEQNSIVNPSASVEDIETHCNSTRNPGAAEEKHVELGRA</sequence>
<organism evidence="2 3">
    <name type="scientific">Drosophila virilis</name>
    <name type="common">Fruit fly</name>
    <dbReference type="NCBI Taxonomy" id="7244"/>
    <lineage>
        <taxon>Eukaryota</taxon>
        <taxon>Metazoa</taxon>
        <taxon>Ecdysozoa</taxon>
        <taxon>Arthropoda</taxon>
        <taxon>Hexapoda</taxon>
        <taxon>Insecta</taxon>
        <taxon>Pterygota</taxon>
        <taxon>Neoptera</taxon>
        <taxon>Endopterygota</taxon>
        <taxon>Diptera</taxon>
        <taxon>Brachycera</taxon>
        <taxon>Muscomorpha</taxon>
        <taxon>Ephydroidea</taxon>
        <taxon>Drosophilidae</taxon>
        <taxon>Drosophila</taxon>
    </lineage>
</organism>
<protein>
    <submittedName>
        <fullName evidence="2">Uncharacterized protein</fullName>
    </submittedName>
</protein>
<evidence type="ECO:0000313" key="2">
    <source>
        <dbReference type="EMBL" id="EDW66394.2"/>
    </source>
</evidence>
<reference evidence="2 3" key="1">
    <citation type="journal article" date="2007" name="Nature">
        <title>Evolution of genes and genomes on the Drosophila phylogeny.</title>
        <authorList>
            <consortium name="Drosophila 12 Genomes Consortium"/>
            <person name="Clark A.G."/>
            <person name="Eisen M.B."/>
            <person name="Smith D.R."/>
            <person name="Bergman C.M."/>
            <person name="Oliver B."/>
            <person name="Markow T.A."/>
            <person name="Kaufman T.C."/>
            <person name="Kellis M."/>
            <person name="Gelbart W."/>
            <person name="Iyer V.N."/>
            <person name="Pollard D.A."/>
            <person name="Sackton T.B."/>
            <person name="Larracuente A.M."/>
            <person name="Singh N.D."/>
            <person name="Abad J.P."/>
            <person name="Abt D.N."/>
            <person name="Adryan B."/>
            <person name="Aguade M."/>
            <person name="Akashi H."/>
            <person name="Anderson W.W."/>
            <person name="Aquadro C.F."/>
            <person name="Ardell D.H."/>
            <person name="Arguello R."/>
            <person name="Artieri C.G."/>
            <person name="Barbash D.A."/>
            <person name="Barker D."/>
            <person name="Barsanti P."/>
            <person name="Batterham P."/>
            <person name="Batzoglou S."/>
            <person name="Begun D."/>
            <person name="Bhutkar A."/>
            <person name="Blanco E."/>
            <person name="Bosak S.A."/>
            <person name="Bradley R.K."/>
            <person name="Brand A.D."/>
            <person name="Brent M.R."/>
            <person name="Brooks A.N."/>
            <person name="Brown R.H."/>
            <person name="Butlin R.K."/>
            <person name="Caggese C."/>
            <person name="Calvi B.R."/>
            <person name="Bernardo de Carvalho A."/>
            <person name="Caspi A."/>
            <person name="Castrezana S."/>
            <person name="Celniker S.E."/>
            <person name="Chang J.L."/>
            <person name="Chapple C."/>
            <person name="Chatterji S."/>
            <person name="Chinwalla A."/>
            <person name="Civetta A."/>
            <person name="Clifton S.W."/>
            <person name="Comeron J.M."/>
            <person name="Costello J.C."/>
            <person name="Coyne J.A."/>
            <person name="Daub J."/>
            <person name="David R.G."/>
            <person name="Delcher A.L."/>
            <person name="Delehaunty K."/>
            <person name="Do C.B."/>
            <person name="Ebling H."/>
            <person name="Edwards K."/>
            <person name="Eickbush T."/>
            <person name="Evans J.D."/>
            <person name="Filipski A."/>
            <person name="Findeiss S."/>
            <person name="Freyhult E."/>
            <person name="Fulton L."/>
            <person name="Fulton R."/>
            <person name="Garcia A.C."/>
            <person name="Gardiner A."/>
            <person name="Garfield D.A."/>
            <person name="Garvin B.E."/>
            <person name="Gibson G."/>
            <person name="Gilbert D."/>
            <person name="Gnerre S."/>
            <person name="Godfrey J."/>
            <person name="Good R."/>
            <person name="Gotea V."/>
            <person name="Gravely B."/>
            <person name="Greenberg A.J."/>
            <person name="Griffiths-Jones S."/>
            <person name="Gross S."/>
            <person name="Guigo R."/>
            <person name="Gustafson E.A."/>
            <person name="Haerty W."/>
            <person name="Hahn M.W."/>
            <person name="Halligan D.L."/>
            <person name="Halpern A.L."/>
            <person name="Halter G.M."/>
            <person name="Han M.V."/>
            <person name="Heger A."/>
            <person name="Hillier L."/>
            <person name="Hinrichs A.S."/>
            <person name="Holmes I."/>
            <person name="Hoskins R.A."/>
            <person name="Hubisz M.J."/>
            <person name="Hultmark D."/>
            <person name="Huntley M.A."/>
            <person name="Jaffe D.B."/>
            <person name="Jagadeeshan S."/>
            <person name="Jeck W.R."/>
            <person name="Johnson J."/>
            <person name="Jones C.D."/>
            <person name="Jordan W.C."/>
            <person name="Karpen G.H."/>
            <person name="Kataoka E."/>
            <person name="Keightley P.D."/>
            <person name="Kheradpour P."/>
            <person name="Kirkness E.F."/>
            <person name="Koerich L.B."/>
            <person name="Kristiansen K."/>
            <person name="Kudrna D."/>
            <person name="Kulathinal R.J."/>
            <person name="Kumar S."/>
            <person name="Kwok R."/>
            <person name="Lander E."/>
            <person name="Langley C.H."/>
            <person name="Lapoint R."/>
            <person name="Lazzaro B.P."/>
            <person name="Lee S.J."/>
            <person name="Levesque L."/>
            <person name="Li R."/>
            <person name="Lin C.F."/>
            <person name="Lin M.F."/>
            <person name="Lindblad-Toh K."/>
            <person name="Llopart A."/>
            <person name="Long M."/>
            <person name="Low L."/>
            <person name="Lozovsky E."/>
            <person name="Lu J."/>
            <person name="Luo M."/>
            <person name="Machado C.A."/>
            <person name="Makalowski W."/>
            <person name="Marzo M."/>
            <person name="Matsuda M."/>
            <person name="Matzkin L."/>
            <person name="McAllister B."/>
            <person name="McBride C.S."/>
            <person name="McKernan B."/>
            <person name="McKernan K."/>
            <person name="Mendez-Lago M."/>
            <person name="Minx P."/>
            <person name="Mollenhauer M.U."/>
            <person name="Montooth K."/>
            <person name="Mount S.M."/>
            <person name="Mu X."/>
            <person name="Myers E."/>
            <person name="Negre B."/>
            <person name="Newfeld S."/>
            <person name="Nielsen R."/>
            <person name="Noor M.A."/>
            <person name="O'Grady P."/>
            <person name="Pachter L."/>
            <person name="Papaceit M."/>
            <person name="Parisi M.J."/>
            <person name="Parisi M."/>
            <person name="Parts L."/>
            <person name="Pedersen J.S."/>
            <person name="Pesole G."/>
            <person name="Phillippy A.M."/>
            <person name="Ponting C.P."/>
            <person name="Pop M."/>
            <person name="Porcelli D."/>
            <person name="Powell J.R."/>
            <person name="Prohaska S."/>
            <person name="Pruitt K."/>
            <person name="Puig M."/>
            <person name="Quesneville H."/>
            <person name="Ram K.R."/>
            <person name="Rand D."/>
            <person name="Rasmussen M.D."/>
            <person name="Reed L.K."/>
            <person name="Reenan R."/>
            <person name="Reily A."/>
            <person name="Remington K.A."/>
            <person name="Rieger T.T."/>
            <person name="Ritchie M.G."/>
            <person name="Robin C."/>
            <person name="Rogers Y.H."/>
            <person name="Rohde C."/>
            <person name="Rozas J."/>
            <person name="Rubenfield M.J."/>
            <person name="Ruiz A."/>
            <person name="Russo S."/>
            <person name="Salzberg S.L."/>
            <person name="Sanchez-Gracia A."/>
            <person name="Saranga D.J."/>
            <person name="Sato H."/>
            <person name="Schaeffer S.W."/>
            <person name="Schatz M.C."/>
            <person name="Schlenke T."/>
            <person name="Schwartz R."/>
            <person name="Segarra C."/>
            <person name="Singh R.S."/>
            <person name="Sirot L."/>
            <person name="Sirota M."/>
            <person name="Sisneros N.B."/>
            <person name="Smith C.D."/>
            <person name="Smith T.F."/>
            <person name="Spieth J."/>
            <person name="Stage D.E."/>
            <person name="Stark A."/>
            <person name="Stephan W."/>
            <person name="Strausberg R.L."/>
            <person name="Strempel S."/>
            <person name="Sturgill D."/>
            <person name="Sutton G."/>
            <person name="Sutton G.G."/>
            <person name="Tao W."/>
            <person name="Teichmann S."/>
            <person name="Tobari Y.N."/>
            <person name="Tomimura Y."/>
            <person name="Tsolas J.M."/>
            <person name="Valente V.L."/>
            <person name="Venter E."/>
            <person name="Venter J.C."/>
            <person name="Vicario S."/>
            <person name="Vieira F.G."/>
            <person name="Vilella A.J."/>
            <person name="Villasante A."/>
            <person name="Walenz B."/>
            <person name="Wang J."/>
            <person name="Wasserman M."/>
            <person name="Watts T."/>
            <person name="Wilson D."/>
            <person name="Wilson R.K."/>
            <person name="Wing R.A."/>
            <person name="Wolfner M.F."/>
            <person name="Wong A."/>
            <person name="Wong G.K."/>
            <person name="Wu C.I."/>
            <person name="Wu G."/>
            <person name="Yamamoto D."/>
            <person name="Yang H.P."/>
            <person name="Yang S.P."/>
            <person name="Yorke J.A."/>
            <person name="Yoshida K."/>
            <person name="Zdobnov E."/>
            <person name="Zhang P."/>
            <person name="Zhang Y."/>
            <person name="Zimin A.V."/>
            <person name="Baldwin J."/>
            <person name="Abdouelleil A."/>
            <person name="Abdulkadir J."/>
            <person name="Abebe A."/>
            <person name="Abera B."/>
            <person name="Abreu J."/>
            <person name="Acer S.C."/>
            <person name="Aftuck L."/>
            <person name="Alexander A."/>
            <person name="An P."/>
            <person name="Anderson E."/>
            <person name="Anderson S."/>
            <person name="Arachi H."/>
            <person name="Azer M."/>
            <person name="Bachantsang P."/>
            <person name="Barry A."/>
            <person name="Bayul T."/>
            <person name="Berlin A."/>
            <person name="Bessette D."/>
            <person name="Bloom T."/>
            <person name="Blye J."/>
            <person name="Boguslavskiy L."/>
            <person name="Bonnet C."/>
            <person name="Boukhgalter B."/>
            <person name="Bourzgui I."/>
            <person name="Brown A."/>
            <person name="Cahill P."/>
            <person name="Channer S."/>
            <person name="Cheshatsang Y."/>
            <person name="Chuda L."/>
            <person name="Citroen M."/>
            <person name="Collymore A."/>
            <person name="Cooke P."/>
            <person name="Costello M."/>
            <person name="D'Aco K."/>
            <person name="Daza R."/>
            <person name="De Haan G."/>
            <person name="DeGray S."/>
            <person name="DeMaso C."/>
            <person name="Dhargay N."/>
            <person name="Dooley K."/>
            <person name="Dooley E."/>
            <person name="Doricent M."/>
            <person name="Dorje P."/>
            <person name="Dorjee K."/>
            <person name="Dupes A."/>
            <person name="Elong R."/>
            <person name="Falk J."/>
            <person name="Farina A."/>
            <person name="Faro S."/>
            <person name="Ferguson D."/>
            <person name="Fisher S."/>
            <person name="Foley C.D."/>
            <person name="Franke A."/>
            <person name="Friedrich D."/>
            <person name="Gadbois L."/>
            <person name="Gearin G."/>
            <person name="Gearin C.R."/>
            <person name="Giannoukos G."/>
            <person name="Goode T."/>
            <person name="Graham J."/>
            <person name="Grandbois E."/>
            <person name="Grewal S."/>
            <person name="Gyaltsen K."/>
            <person name="Hafez N."/>
            <person name="Hagos B."/>
            <person name="Hall J."/>
            <person name="Henson C."/>
            <person name="Hollinger A."/>
            <person name="Honan T."/>
            <person name="Huard M.D."/>
            <person name="Hughes L."/>
            <person name="Hurhula B."/>
            <person name="Husby M.E."/>
            <person name="Kamat A."/>
            <person name="Kanga B."/>
            <person name="Kashin S."/>
            <person name="Khazanovich D."/>
            <person name="Kisner P."/>
            <person name="Lance K."/>
            <person name="Lara M."/>
            <person name="Lee W."/>
            <person name="Lennon N."/>
            <person name="Letendre F."/>
            <person name="LeVine R."/>
            <person name="Lipovsky A."/>
            <person name="Liu X."/>
            <person name="Liu J."/>
            <person name="Liu S."/>
            <person name="Lokyitsang T."/>
            <person name="Lokyitsang Y."/>
            <person name="Lubonja R."/>
            <person name="Lui A."/>
            <person name="MacDonald P."/>
            <person name="Magnisalis V."/>
            <person name="Maru K."/>
            <person name="Matthews C."/>
            <person name="McCusker W."/>
            <person name="McDonough S."/>
            <person name="Mehta T."/>
            <person name="Meldrim J."/>
            <person name="Meneus L."/>
            <person name="Mihai O."/>
            <person name="Mihalev A."/>
            <person name="Mihova T."/>
            <person name="Mittelman R."/>
            <person name="Mlenga V."/>
            <person name="Montmayeur A."/>
            <person name="Mulrain L."/>
            <person name="Navidi A."/>
            <person name="Naylor J."/>
            <person name="Negash T."/>
            <person name="Nguyen T."/>
            <person name="Nguyen N."/>
            <person name="Nicol R."/>
            <person name="Norbu C."/>
            <person name="Norbu N."/>
            <person name="Novod N."/>
            <person name="O'Neill B."/>
            <person name="Osman S."/>
            <person name="Markiewicz E."/>
            <person name="Oyono O.L."/>
            <person name="Patti C."/>
            <person name="Phunkhang P."/>
            <person name="Pierre F."/>
            <person name="Priest M."/>
            <person name="Raghuraman S."/>
            <person name="Rege F."/>
            <person name="Reyes R."/>
            <person name="Rise C."/>
            <person name="Rogov P."/>
            <person name="Ross K."/>
            <person name="Ryan E."/>
            <person name="Settipalli S."/>
            <person name="Shea T."/>
            <person name="Sherpa N."/>
            <person name="Shi L."/>
            <person name="Shih D."/>
            <person name="Sparrow T."/>
            <person name="Spaulding J."/>
            <person name="Stalker J."/>
            <person name="Stange-Thomann N."/>
            <person name="Stavropoulos S."/>
            <person name="Stone C."/>
            <person name="Strader C."/>
            <person name="Tesfaye S."/>
            <person name="Thomson T."/>
            <person name="Thoulutsang Y."/>
            <person name="Thoulutsang D."/>
            <person name="Topham K."/>
            <person name="Topping I."/>
            <person name="Tsamla T."/>
            <person name="Vassiliev H."/>
            <person name="Vo A."/>
            <person name="Wangchuk T."/>
            <person name="Wangdi T."/>
            <person name="Weiand M."/>
            <person name="Wilkinson J."/>
            <person name="Wilson A."/>
            <person name="Yadav S."/>
            <person name="Young G."/>
            <person name="Yu Q."/>
            <person name="Zembek L."/>
            <person name="Zhong D."/>
            <person name="Zimmer A."/>
            <person name="Zwirko Z."/>
            <person name="Jaffe D.B."/>
            <person name="Alvarez P."/>
            <person name="Brockman W."/>
            <person name="Butler J."/>
            <person name="Chin C."/>
            <person name="Gnerre S."/>
            <person name="Grabherr M."/>
            <person name="Kleber M."/>
            <person name="Mauceli E."/>
            <person name="MacCallum I."/>
        </authorList>
    </citation>
    <scope>NUCLEOTIDE SEQUENCE [LARGE SCALE GENOMIC DNA]</scope>
    <source>
        <strain evidence="3">Tucson 15010-1051.87</strain>
    </source>
</reference>
<accession>B4MAY5</accession>
<name>B4MAY5_DROVI</name>
<feature type="compositionally biased region" description="Acidic residues" evidence="1">
    <location>
        <begin position="165"/>
        <end position="192"/>
    </location>
</feature>
<feature type="compositionally biased region" description="Polar residues" evidence="1">
    <location>
        <begin position="199"/>
        <end position="213"/>
    </location>
</feature>
<keyword evidence="3" id="KW-1185">Reference proteome</keyword>